<keyword evidence="2" id="KW-1185">Reference proteome</keyword>
<accession>A0ACB8G271</accession>
<sequence>MMHNDSMGSSWRQSAASEASQNYVDQLTHLAKVLNITYVVHDVPMTADPDLDIINEIQMQKTLWNNKIRIELNTVHKPSMMQIALDEIGKSHLILYEVN</sequence>
<proteinExistence type="predicted"/>
<evidence type="ECO:0000313" key="1">
    <source>
        <dbReference type="EMBL" id="KAH8013480.1"/>
    </source>
</evidence>
<protein>
    <submittedName>
        <fullName evidence="1">Uncharacterized protein</fullName>
    </submittedName>
</protein>
<comment type="caution">
    <text evidence="1">The sequence shown here is derived from an EMBL/GenBank/DDBJ whole genome shotgun (WGS) entry which is preliminary data.</text>
</comment>
<organism evidence="1 2">
    <name type="scientific">Sphaerodactylus townsendi</name>
    <dbReference type="NCBI Taxonomy" id="933632"/>
    <lineage>
        <taxon>Eukaryota</taxon>
        <taxon>Metazoa</taxon>
        <taxon>Chordata</taxon>
        <taxon>Craniata</taxon>
        <taxon>Vertebrata</taxon>
        <taxon>Euteleostomi</taxon>
        <taxon>Lepidosauria</taxon>
        <taxon>Squamata</taxon>
        <taxon>Bifurcata</taxon>
        <taxon>Gekkota</taxon>
        <taxon>Sphaerodactylidae</taxon>
        <taxon>Sphaerodactylus</taxon>
    </lineage>
</organism>
<dbReference type="Proteomes" id="UP000827872">
    <property type="component" value="Linkage Group LG02"/>
</dbReference>
<gene>
    <name evidence="1" type="ORF">K3G42_019764</name>
</gene>
<reference evidence="1" key="1">
    <citation type="submission" date="2021-08" db="EMBL/GenBank/DDBJ databases">
        <title>The first chromosome-level gecko genome reveals the dynamic sex chromosomes of Neotropical dwarf geckos (Sphaerodactylidae: Sphaerodactylus).</title>
        <authorList>
            <person name="Pinto B.J."/>
            <person name="Keating S.E."/>
            <person name="Gamble T."/>
        </authorList>
    </citation>
    <scope>NUCLEOTIDE SEQUENCE</scope>
    <source>
        <strain evidence="1">TG3544</strain>
    </source>
</reference>
<evidence type="ECO:0000313" key="2">
    <source>
        <dbReference type="Proteomes" id="UP000827872"/>
    </source>
</evidence>
<name>A0ACB8G271_9SAUR</name>
<dbReference type="EMBL" id="CM037615">
    <property type="protein sequence ID" value="KAH8013480.1"/>
    <property type="molecule type" value="Genomic_DNA"/>
</dbReference>